<evidence type="ECO:0000256" key="1">
    <source>
        <dbReference type="SAM" id="MobiDB-lite"/>
    </source>
</evidence>
<name>A0AAE1TQL4_9EUCA</name>
<accession>A0AAE1TQL4</accession>
<sequence>MYAIEVILTGRAPSSSISLVHTCRDSHHHQNTVDLGIINLKWRSGGWCSRPTSGPLPLTSSSCRGHEPSPRQQHTPLPHPTPLRPHALNSTLASGWFPSLPLLYDRDSICPSLPQWFLMHLPSELRVL</sequence>
<reference evidence="2" key="1">
    <citation type="submission" date="2023-11" db="EMBL/GenBank/DDBJ databases">
        <title>Genome assemblies of two species of porcelain crab, Petrolisthes cinctipes and Petrolisthes manimaculis (Anomura: Porcellanidae).</title>
        <authorList>
            <person name="Angst P."/>
        </authorList>
    </citation>
    <scope>NUCLEOTIDE SEQUENCE</scope>
    <source>
        <strain evidence="2">PB745_02</strain>
        <tissue evidence="2">Gill</tissue>
    </source>
</reference>
<dbReference type="AlphaFoldDB" id="A0AAE1TQL4"/>
<organism evidence="2 3">
    <name type="scientific">Petrolisthes manimaculis</name>
    <dbReference type="NCBI Taxonomy" id="1843537"/>
    <lineage>
        <taxon>Eukaryota</taxon>
        <taxon>Metazoa</taxon>
        <taxon>Ecdysozoa</taxon>
        <taxon>Arthropoda</taxon>
        <taxon>Crustacea</taxon>
        <taxon>Multicrustacea</taxon>
        <taxon>Malacostraca</taxon>
        <taxon>Eumalacostraca</taxon>
        <taxon>Eucarida</taxon>
        <taxon>Decapoda</taxon>
        <taxon>Pleocyemata</taxon>
        <taxon>Anomura</taxon>
        <taxon>Galatheoidea</taxon>
        <taxon>Porcellanidae</taxon>
        <taxon>Petrolisthes</taxon>
    </lineage>
</organism>
<proteinExistence type="predicted"/>
<gene>
    <name evidence="2" type="ORF">Pmani_033503</name>
</gene>
<dbReference type="Proteomes" id="UP001292094">
    <property type="component" value="Unassembled WGS sequence"/>
</dbReference>
<evidence type="ECO:0000313" key="2">
    <source>
        <dbReference type="EMBL" id="KAK4293826.1"/>
    </source>
</evidence>
<keyword evidence="3" id="KW-1185">Reference proteome</keyword>
<evidence type="ECO:0000313" key="3">
    <source>
        <dbReference type="Proteomes" id="UP001292094"/>
    </source>
</evidence>
<comment type="caution">
    <text evidence="2">The sequence shown here is derived from an EMBL/GenBank/DDBJ whole genome shotgun (WGS) entry which is preliminary data.</text>
</comment>
<dbReference type="EMBL" id="JAWZYT010004444">
    <property type="protein sequence ID" value="KAK4293826.1"/>
    <property type="molecule type" value="Genomic_DNA"/>
</dbReference>
<feature type="region of interest" description="Disordered" evidence="1">
    <location>
        <begin position="58"/>
        <end position="81"/>
    </location>
</feature>
<protein>
    <submittedName>
        <fullName evidence="2">Uncharacterized protein</fullName>
    </submittedName>
</protein>